<evidence type="ECO:0000256" key="1">
    <source>
        <dbReference type="ARBA" id="ARBA00003017"/>
    </source>
</evidence>
<dbReference type="OrthoDB" id="7915at10239"/>
<feature type="transmembrane region" description="Helical" evidence="14">
    <location>
        <begin position="286"/>
        <end position="304"/>
    </location>
</feature>
<evidence type="ECO:0000256" key="3">
    <source>
        <dbReference type="ARBA" id="ARBA00022692"/>
    </source>
</evidence>
<keyword evidence="12" id="KW-0325">Glycoprotein</keyword>
<proteinExistence type="inferred from homology"/>
<keyword evidence="11" id="KW-1015">Disulfide bond</keyword>
<keyword evidence="4" id="KW-1040">Host Golgi apparatus</keyword>
<evidence type="ECO:0000256" key="8">
    <source>
        <dbReference type="ARBA" id="ARBA00022989"/>
    </source>
</evidence>
<feature type="transmembrane region" description="Helical" evidence="14">
    <location>
        <begin position="28"/>
        <end position="61"/>
    </location>
</feature>
<organismHost>
    <name type="scientific">Saimiri</name>
    <name type="common">squirrel monkeys</name>
    <dbReference type="NCBI Taxonomy" id="9520"/>
</organismHost>
<dbReference type="InterPro" id="IPR000785">
    <property type="entry name" value="Herpes_glycop_M"/>
</dbReference>
<comment type="function">
    <text evidence="1">Envelope glycoprotein important for virion assembly and egress. Plays a role in the correct incorporation of gH-gL into virion membrane. Directs the glycoprotein N (gN) to the host trans-Golgi network.</text>
</comment>
<dbReference type="GO" id="GO:0019031">
    <property type="term" value="C:viral envelope"/>
    <property type="evidence" value="ECO:0007669"/>
    <property type="project" value="UniProtKB-KW"/>
</dbReference>
<evidence type="ECO:0000256" key="13">
    <source>
        <dbReference type="SAM" id="MobiDB-lite"/>
    </source>
</evidence>
<dbReference type="EMBL" id="HM625781">
    <property type="protein sequence ID" value="ADO13818.1"/>
    <property type="molecule type" value="Genomic_DNA"/>
</dbReference>
<evidence type="ECO:0000313" key="15">
    <source>
        <dbReference type="EMBL" id="ADO13818.1"/>
    </source>
</evidence>
<evidence type="ECO:0000256" key="11">
    <source>
        <dbReference type="ARBA" id="ARBA00023157"/>
    </source>
</evidence>
<keyword evidence="7 15" id="KW-0261">Viral envelope protein</keyword>
<name>E2IUG0_SHV1</name>
<feature type="region of interest" description="Disordered" evidence="13">
    <location>
        <begin position="424"/>
        <end position="447"/>
    </location>
</feature>
<keyword evidence="10 14" id="KW-0472">Membrane</keyword>
<accession>E2IUG0</accession>
<gene>
    <name evidence="15" type="primary">UL10</name>
</gene>
<keyword evidence="6" id="KW-1043">Host membrane</keyword>
<dbReference type="Pfam" id="PF01528">
    <property type="entry name" value="Herpes_glycop"/>
    <property type="match status" value="1"/>
</dbReference>
<feature type="transmembrane region" description="Helical" evidence="14">
    <location>
        <begin position="209"/>
        <end position="231"/>
    </location>
</feature>
<keyword evidence="8 14" id="KW-1133">Transmembrane helix</keyword>
<feature type="transmembrane region" description="Helical" evidence="14">
    <location>
        <begin position="127"/>
        <end position="153"/>
    </location>
</feature>
<keyword evidence="3 14" id="KW-0812">Transmembrane</keyword>
<evidence type="ECO:0000256" key="2">
    <source>
        <dbReference type="ARBA" id="ARBA00022562"/>
    </source>
</evidence>
<evidence type="ECO:0000256" key="10">
    <source>
        <dbReference type="ARBA" id="ARBA00023136"/>
    </source>
</evidence>
<dbReference type="GeneID" id="9829347"/>
<keyword evidence="9" id="KW-1039">Host endosome</keyword>
<feature type="transmembrane region" description="Helical" evidence="14">
    <location>
        <begin position="251"/>
        <end position="274"/>
    </location>
</feature>
<keyword evidence="16" id="KW-1185">Reference proteome</keyword>
<reference evidence="15 16" key="1">
    <citation type="journal article" date="2011" name="Virology">
        <title>Structure and sequence of the saimiriine herpesvirus 1 genome.</title>
        <authorList>
            <person name="Tyler S."/>
            <person name="Severini A."/>
            <person name="Black D."/>
            <person name="Walker M."/>
            <person name="Eberle R."/>
        </authorList>
    </citation>
    <scope>NUCLEOTIDE SEQUENCE [LARGE SCALE GENOMIC DNA]</scope>
    <source>
        <strain evidence="15">MV 5-4</strain>
    </source>
</reference>
<dbReference type="Proteomes" id="UP000127069">
    <property type="component" value="Segment"/>
</dbReference>
<feature type="transmembrane region" description="Helical" evidence="14">
    <location>
        <begin position="165"/>
        <end position="188"/>
    </location>
</feature>
<feature type="transmembrane region" description="Helical" evidence="14">
    <location>
        <begin position="324"/>
        <end position="345"/>
    </location>
</feature>
<sequence length="447" mass="47679">MSPQSSDDEGPSPSSPAAKMARLAKGVWAVQTACFLVSVIMLVLLTVVACFFDAGLARFYAPPNTRNDTRPASDVHGGVTSALQPDAKGAMGTFVITAGILLVSAIYVIVGAVTARGVPNKDPEAQLAAVSLVAPQSALLLGSAAAWLLQVAVVLLARRVASLGYVAYGLHSACLAAFGVLFCTRGVLSGTYAKQARGLERVAPTHYRVVGAARAVVANVVLLAVCLATAMMAVAAETVAVENFAMTPAEAVAWAAGVFACLVIVAAIVVEMFMARYVQVLPGPHLGLVIACGIIGVAVEAYYARNYYVAEARMAGARTGIRVVLALLAGFVLVMAVVRLVRAYVYHKRRGTKFSERVRATRDRAKRQIGRVRASMREAGRKLKRTRGGRDQDPLYAEIPYTEVPYAGESTDEFDDEEPVYEIPTDTEADEFLRRPSIRSGARERTR</sequence>
<evidence type="ECO:0000256" key="12">
    <source>
        <dbReference type="ARBA" id="ARBA00023180"/>
    </source>
</evidence>
<evidence type="ECO:0000256" key="7">
    <source>
        <dbReference type="ARBA" id="ARBA00022879"/>
    </source>
</evidence>
<evidence type="ECO:0000256" key="6">
    <source>
        <dbReference type="ARBA" id="ARBA00022870"/>
    </source>
</evidence>
<dbReference type="PRINTS" id="PR00333">
    <property type="entry name" value="HSVINTEGRLMP"/>
</dbReference>
<evidence type="ECO:0000313" key="16">
    <source>
        <dbReference type="Proteomes" id="UP000127069"/>
    </source>
</evidence>
<organism evidence="15 16">
    <name type="scientific">Saimiriine herpesvirus 1 (strain MV-5-4-PSL)</name>
    <name type="common">SaHV-1</name>
    <name type="synonym">Marmoset herpesvirus</name>
    <dbReference type="NCBI Taxonomy" id="10353"/>
    <lineage>
        <taxon>Viruses</taxon>
        <taxon>Duplodnaviria</taxon>
        <taxon>Heunggongvirae</taxon>
        <taxon>Peploviricota</taxon>
        <taxon>Herviviricetes</taxon>
        <taxon>Herpesvirales</taxon>
        <taxon>Orthoherpesviridae</taxon>
        <taxon>Alphaherpesvirinae</taxon>
        <taxon>Simplexvirus</taxon>
        <taxon>Simplexvirus saimiriinealpha1</taxon>
    </lineage>
</organism>
<keyword evidence="2" id="KW-1048">Host nucleus</keyword>
<dbReference type="KEGG" id="vg:9829347"/>
<evidence type="ECO:0000256" key="9">
    <source>
        <dbReference type="ARBA" id="ARBA00023046"/>
    </source>
</evidence>
<keyword evidence="5" id="KW-0946">Virion</keyword>
<dbReference type="HAMAP" id="MF_04035">
    <property type="entry name" value="HSV_GM"/>
    <property type="match status" value="1"/>
</dbReference>
<feature type="transmembrane region" description="Helical" evidence="14">
    <location>
        <begin position="94"/>
        <end position="115"/>
    </location>
</feature>
<protein>
    <submittedName>
        <fullName evidence="15">Envelope glycoprotein M</fullName>
    </submittedName>
</protein>
<evidence type="ECO:0000256" key="4">
    <source>
        <dbReference type="ARBA" id="ARBA00022812"/>
    </source>
</evidence>
<evidence type="ECO:0000256" key="5">
    <source>
        <dbReference type="ARBA" id="ARBA00022844"/>
    </source>
</evidence>
<organismHost>
    <name type="scientific">Callithrix</name>
    <dbReference type="NCBI Taxonomy" id="9481"/>
</organismHost>
<evidence type="ECO:0000256" key="14">
    <source>
        <dbReference type="SAM" id="Phobius"/>
    </source>
</evidence>
<dbReference type="RefSeq" id="YP_003933830.1">
    <property type="nucleotide sequence ID" value="NC_014567.1"/>
</dbReference>